<evidence type="ECO:0000313" key="5">
    <source>
        <dbReference type="Proteomes" id="UP000007800"/>
    </source>
</evidence>
<evidence type="ECO:0000256" key="1">
    <source>
        <dbReference type="ARBA" id="ARBA00008455"/>
    </source>
</evidence>
<dbReference type="InParanoid" id="C5K8G2"/>
<reference evidence="4 5" key="1">
    <citation type="submission" date="2008-07" db="EMBL/GenBank/DDBJ databases">
        <authorList>
            <person name="El-Sayed N."/>
            <person name="Caler E."/>
            <person name="Inman J."/>
            <person name="Amedeo P."/>
            <person name="Hass B."/>
            <person name="Wortman J."/>
        </authorList>
    </citation>
    <scope>NUCLEOTIDE SEQUENCE [LARGE SCALE GENOMIC DNA]</scope>
    <source>
        <strain evidence="5">ATCC 50983 / TXsc</strain>
    </source>
</reference>
<gene>
    <name evidence="4" type="ORF">Pmar_PMAR028634</name>
</gene>
<dbReference type="Gene3D" id="3.90.70.10">
    <property type="entry name" value="Cysteine proteinases"/>
    <property type="match status" value="1"/>
</dbReference>
<comment type="similarity">
    <text evidence="1">Belongs to the peptidase C1 family.</text>
</comment>
<dbReference type="PANTHER" id="PTHR12411">
    <property type="entry name" value="CYSTEINE PROTEASE FAMILY C1-RELATED"/>
    <property type="match status" value="1"/>
</dbReference>
<protein>
    <submittedName>
        <fullName evidence="4">Cathepsin B, putative</fullName>
    </submittedName>
</protein>
<dbReference type="Pfam" id="PF00112">
    <property type="entry name" value="Peptidase_C1"/>
    <property type="match status" value="1"/>
</dbReference>
<dbReference type="RefSeq" id="XP_002787373.1">
    <property type="nucleotide sequence ID" value="XM_002787327.1"/>
</dbReference>
<accession>C5K8G2</accession>
<name>C5K8G2_PERM5</name>
<dbReference type="InterPro" id="IPR000668">
    <property type="entry name" value="Peptidase_C1A_C"/>
</dbReference>
<keyword evidence="5" id="KW-1185">Reference proteome</keyword>
<dbReference type="SMART" id="SM00645">
    <property type="entry name" value="Pept_C1"/>
    <property type="match status" value="1"/>
</dbReference>
<dbReference type="AlphaFoldDB" id="C5K8G2"/>
<evidence type="ECO:0000256" key="2">
    <source>
        <dbReference type="ARBA" id="ARBA00023145"/>
    </source>
</evidence>
<dbReference type="OrthoDB" id="640249at2759"/>
<evidence type="ECO:0000259" key="3">
    <source>
        <dbReference type="SMART" id="SM00645"/>
    </source>
</evidence>
<dbReference type="PROSITE" id="PS00639">
    <property type="entry name" value="THIOL_PROTEASE_HIS"/>
    <property type="match status" value="1"/>
</dbReference>
<dbReference type="GO" id="GO:0006508">
    <property type="term" value="P:proteolysis"/>
    <property type="evidence" value="ECO:0007669"/>
    <property type="project" value="InterPro"/>
</dbReference>
<dbReference type="GeneID" id="9039408"/>
<dbReference type="InterPro" id="IPR038765">
    <property type="entry name" value="Papain-like_cys_pep_sf"/>
</dbReference>
<dbReference type="EMBL" id="GG671131">
    <property type="protein sequence ID" value="EER19169.1"/>
    <property type="molecule type" value="Genomic_DNA"/>
</dbReference>
<sequence length="185" mass="21317">MSVQDFPRGCPFFESSDEEIRLVESTKPVVEDLPPEFDARQKFNYCRDIIGHVVQQPVPPCRTTCTNKAYKKSLEKDVHRAKSWRKVLNDAQSIKQEIFDNGPVLSSFKMYEDFRYYKSGVYVPTTKESSTSHSIKIIGWGGASGREYWLAVNSWNEEWGDHGLIKMAFGKNRLEKIVLSIEPDM</sequence>
<feature type="domain" description="Peptidase C1A papain C-terminal" evidence="3">
    <location>
        <begin position="33"/>
        <end position="182"/>
    </location>
</feature>
<dbReference type="InterPro" id="IPR025660">
    <property type="entry name" value="Pept_his_AS"/>
</dbReference>
<dbReference type="Proteomes" id="UP000007800">
    <property type="component" value="Unassembled WGS sequence"/>
</dbReference>
<organism evidence="5">
    <name type="scientific">Perkinsus marinus (strain ATCC 50983 / TXsc)</name>
    <dbReference type="NCBI Taxonomy" id="423536"/>
    <lineage>
        <taxon>Eukaryota</taxon>
        <taxon>Sar</taxon>
        <taxon>Alveolata</taxon>
        <taxon>Perkinsozoa</taxon>
        <taxon>Perkinsea</taxon>
        <taxon>Perkinsida</taxon>
        <taxon>Perkinsidae</taxon>
        <taxon>Perkinsus</taxon>
    </lineage>
</organism>
<proteinExistence type="inferred from homology"/>
<dbReference type="SUPFAM" id="SSF54001">
    <property type="entry name" value="Cysteine proteinases"/>
    <property type="match status" value="1"/>
</dbReference>
<keyword evidence="2" id="KW-0865">Zymogen</keyword>
<dbReference type="GO" id="GO:0008234">
    <property type="term" value="F:cysteine-type peptidase activity"/>
    <property type="evidence" value="ECO:0007669"/>
    <property type="project" value="InterPro"/>
</dbReference>
<dbReference type="InterPro" id="IPR013128">
    <property type="entry name" value="Peptidase_C1A"/>
</dbReference>
<evidence type="ECO:0000313" key="4">
    <source>
        <dbReference type="EMBL" id="EER19169.1"/>
    </source>
</evidence>